<dbReference type="InterPro" id="IPR011989">
    <property type="entry name" value="ARM-like"/>
</dbReference>
<feature type="region of interest" description="Disordered" evidence="1">
    <location>
        <begin position="453"/>
        <end position="474"/>
    </location>
</feature>
<dbReference type="SUPFAM" id="SSF48371">
    <property type="entry name" value="ARM repeat"/>
    <property type="match status" value="1"/>
</dbReference>
<dbReference type="Pfam" id="PF07539">
    <property type="entry name" value="UTP20_N"/>
    <property type="match status" value="1"/>
</dbReference>
<dbReference type="Proteomes" id="UP000285060">
    <property type="component" value="Unassembled WGS sequence"/>
</dbReference>
<dbReference type="InterPro" id="IPR011430">
    <property type="entry name" value="UTP20_N"/>
</dbReference>
<comment type="caution">
    <text evidence="3">The sequence shown here is derived from an EMBL/GenBank/DDBJ whole genome shotgun (WGS) entry which is preliminary data.</text>
</comment>
<evidence type="ECO:0000313" key="3">
    <source>
        <dbReference type="EMBL" id="RHY31995.1"/>
    </source>
</evidence>
<feature type="non-terminal residue" evidence="3">
    <location>
        <position position="566"/>
    </location>
</feature>
<dbReference type="PANTHER" id="PTHR17695">
    <property type="entry name" value="SMALL SUBUNIT PROCESSOME COMPONENT 20 HOMOLOG"/>
    <property type="match status" value="1"/>
</dbReference>
<dbReference type="PANTHER" id="PTHR17695:SF11">
    <property type="entry name" value="SMALL SUBUNIT PROCESSOME COMPONENT 20 HOMOLOG"/>
    <property type="match status" value="1"/>
</dbReference>
<sequence>MGKLAELKAAPGPPSKKRFRFQKGKERIAGLQSDLQLYAKTQSYSNFLLANTATEPFHDELTLLGELYTNDRFQQLFRKLRRITNSTPQLLHHLTQVVQILETTVRDFTRDPDVMIPVLKLYVALAKDLQKEFYPHFAASLPHIVSIIDKTNPELTADVFKSLSMLFKHLQTPILADMSVLHKFYGVLVGHPGESQAKLVSFLNVFKRFTNYKGVYGHELLWSFFYSLLLKADDRLSRGALDCLFAYKPVYLMPYRQQLLDLCDPHKFRDTLTTFKVDRASGMLHEAHRSAFFPVLLRMLYAKFISRKGTRSAKHSLAHRRTTVLAFIVALDADELVHFIDLICRPFHLGSIGVYDYATQLALADAAIASVSPSKQVGFLNVLEEVVGQLGMKVRQYLPDLLAILTAILGHDGVGQVHHGIDLDDGERLDAAAPVATDAVAINVADELEDEIDEENEPLVDEAEQVGPAKDDDVDMLDKDDSDNEVDAAAAGVALRKQTRMLTFRRLTQIVDQFDGQYDFGECFAKLFALCDTSIAHLPNAMRGAKKPSALLEWLRAIAVSGSIVT</sequence>
<feature type="domain" description="U3 small nucleolar RNA-associated protein 20 N-terminal" evidence="2">
    <location>
        <begin position="195"/>
        <end position="557"/>
    </location>
</feature>
<dbReference type="InterPro" id="IPR052575">
    <property type="entry name" value="SSU_processome_comp_20"/>
</dbReference>
<name>A0A3R6WPR7_9STRA</name>
<protein>
    <recommendedName>
        <fullName evidence="2">U3 small nucleolar RNA-associated protein 20 N-terminal domain-containing protein</fullName>
    </recommendedName>
</protein>
<accession>A0A3R6WPR7</accession>
<dbReference type="GO" id="GO:0030686">
    <property type="term" value="C:90S preribosome"/>
    <property type="evidence" value="ECO:0007669"/>
    <property type="project" value="TreeGrafter"/>
</dbReference>
<evidence type="ECO:0000313" key="4">
    <source>
        <dbReference type="Proteomes" id="UP000285060"/>
    </source>
</evidence>
<gene>
    <name evidence="3" type="ORF">DYB32_002969</name>
</gene>
<feature type="compositionally biased region" description="Acidic residues" evidence="1">
    <location>
        <begin position="453"/>
        <end position="464"/>
    </location>
</feature>
<keyword evidence="4" id="KW-1185">Reference proteome</keyword>
<dbReference type="EMBL" id="QUSY01000168">
    <property type="protein sequence ID" value="RHY31995.1"/>
    <property type="molecule type" value="Genomic_DNA"/>
</dbReference>
<organism evidence="3 4">
    <name type="scientific">Aphanomyces invadans</name>
    <dbReference type="NCBI Taxonomy" id="157072"/>
    <lineage>
        <taxon>Eukaryota</taxon>
        <taxon>Sar</taxon>
        <taxon>Stramenopiles</taxon>
        <taxon>Oomycota</taxon>
        <taxon>Saprolegniomycetes</taxon>
        <taxon>Saprolegniales</taxon>
        <taxon>Verrucalvaceae</taxon>
        <taxon>Aphanomyces</taxon>
    </lineage>
</organism>
<evidence type="ECO:0000259" key="2">
    <source>
        <dbReference type="Pfam" id="PF07539"/>
    </source>
</evidence>
<reference evidence="3 4" key="1">
    <citation type="submission" date="2018-08" db="EMBL/GenBank/DDBJ databases">
        <title>Aphanomyces genome sequencing and annotation.</title>
        <authorList>
            <person name="Minardi D."/>
            <person name="Oidtmann B."/>
            <person name="Van Der Giezen M."/>
            <person name="Studholme D.J."/>
        </authorList>
    </citation>
    <scope>NUCLEOTIDE SEQUENCE [LARGE SCALE GENOMIC DNA]</scope>
    <source>
        <strain evidence="3 4">NJM0002</strain>
    </source>
</reference>
<dbReference type="VEuPathDB" id="FungiDB:H310_13666"/>
<evidence type="ECO:0000256" key="1">
    <source>
        <dbReference type="SAM" id="MobiDB-lite"/>
    </source>
</evidence>
<dbReference type="AlphaFoldDB" id="A0A3R6WPR7"/>
<dbReference type="Gene3D" id="1.25.10.10">
    <property type="entry name" value="Leucine-rich Repeat Variant"/>
    <property type="match status" value="1"/>
</dbReference>
<proteinExistence type="predicted"/>
<dbReference type="GO" id="GO:0032040">
    <property type="term" value="C:small-subunit processome"/>
    <property type="evidence" value="ECO:0007669"/>
    <property type="project" value="TreeGrafter"/>
</dbReference>
<dbReference type="InterPro" id="IPR016024">
    <property type="entry name" value="ARM-type_fold"/>
</dbReference>